<evidence type="ECO:0000259" key="2">
    <source>
        <dbReference type="PROSITE" id="PS50966"/>
    </source>
</evidence>
<keyword evidence="1" id="KW-0862">Zinc</keyword>
<dbReference type="EMBL" id="KV442043">
    <property type="protein sequence ID" value="OAQ29184.1"/>
    <property type="molecule type" value="Genomic_DNA"/>
</dbReference>
<protein>
    <recommendedName>
        <fullName evidence="2">SWIM-type domain-containing protein</fullName>
    </recommendedName>
</protein>
<accession>A0A197JY49</accession>
<name>A0A197JY49_9FUNG</name>
<evidence type="ECO:0000313" key="4">
    <source>
        <dbReference type="Proteomes" id="UP000078512"/>
    </source>
</evidence>
<proteinExistence type="predicted"/>
<organism evidence="3 4">
    <name type="scientific">Linnemannia elongata AG-77</name>
    <dbReference type="NCBI Taxonomy" id="1314771"/>
    <lineage>
        <taxon>Eukaryota</taxon>
        <taxon>Fungi</taxon>
        <taxon>Fungi incertae sedis</taxon>
        <taxon>Mucoromycota</taxon>
        <taxon>Mortierellomycotina</taxon>
        <taxon>Mortierellomycetes</taxon>
        <taxon>Mortierellales</taxon>
        <taxon>Mortierellaceae</taxon>
        <taxon>Linnemannia</taxon>
    </lineage>
</organism>
<reference evidence="3 4" key="1">
    <citation type="submission" date="2016-05" db="EMBL/GenBank/DDBJ databases">
        <title>Genome sequencing reveals origins of a unique bacterial endosymbiosis in the earliest lineages of terrestrial Fungi.</title>
        <authorList>
            <consortium name="DOE Joint Genome Institute"/>
            <person name="Uehling J."/>
            <person name="Gryganskyi A."/>
            <person name="Hameed K."/>
            <person name="Tschaplinski T."/>
            <person name="Misztal P."/>
            <person name="Wu S."/>
            <person name="Desiro A."/>
            <person name="Vande Pol N."/>
            <person name="Du Z.-Y."/>
            <person name="Zienkiewicz A."/>
            <person name="Zienkiewicz K."/>
            <person name="Morin E."/>
            <person name="Tisserant E."/>
            <person name="Splivallo R."/>
            <person name="Hainaut M."/>
            <person name="Henrissat B."/>
            <person name="Ohm R."/>
            <person name="Kuo A."/>
            <person name="Yan J."/>
            <person name="Lipzen A."/>
            <person name="Nolan M."/>
            <person name="Labutti K."/>
            <person name="Barry K."/>
            <person name="Goldstein A."/>
            <person name="Labbe J."/>
            <person name="Schadt C."/>
            <person name="Tuskan G."/>
            <person name="Grigoriev I."/>
            <person name="Martin F."/>
            <person name="Vilgalys R."/>
            <person name="Bonito G."/>
        </authorList>
    </citation>
    <scope>NUCLEOTIDE SEQUENCE [LARGE SCALE GENOMIC DNA]</scope>
    <source>
        <strain evidence="3 4">AG-77</strain>
    </source>
</reference>
<evidence type="ECO:0000256" key="1">
    <source>
        <dbReference type="PROSITE-ProRule" id="PRU00325"/>
    </source>
</evidence>
<dbReference type="InterPro" id="IPR007527">
    <property type="entry name" value="Znf_SWIM"/>
</dbReference>
<dbReference type="STRING" id="1314771.A0A197JY49"/>
<dbReference type="GO" id="GO:0008270">
    <property type="term" value="F:zinc ion binding"/>
    <property type="evidence" value="ECO:0007669"/>
    <property type="project" value="UniProtKB-KW"/>
</dbReference>
<dbReference type="OrthoDB" id="2430203at2759"/>
<evidence type="ECO:0000313" key="3">
    <source>
        <dbReference type="EMBL" id="OAQ29184.1"/>
    </source>
</evidence>
<keyword evidence="1" id="KW-0479">Metal-binding</keyword>
<dbReference type="AlphaFoldDB" id="A0A197JY49"/>
<sequence>MDNISIAKKKERKDRVRKQLKGILYARTEVESNTLLDAFRNEWQDIASEFIKYLDANYLAHEADRRRWMFCHRQQVAYGCINTNNFIESWHNTLKKHFFKDKQQQRLDSVIHTLAKKAVPHFQQMCVRHIVQVGKMTPGRKKALIARLAAQNHIDRTRMQDPGKLLLQSDDDSVLKVPSFTIPDVSYDLTVDWDLGIAGQFRKCTCADFSSAYMVCKHLALAEIAFPNTDYRPKGHLEFRADPMPLSSEEDLSLQPAPTVLTVAQTLSSIVDSINSYISVMDPDKAVPNDDEVLSTMKRARDLLHAHMPVKEGYSLSNKRQRQRPK</sequence>
<keyword evidence="4" id="KW-1185">Reference proteome</keyword>
<gene>
    <name evidence="3" type="ORF">K457DRAFT_32584</name>
</gene>
<dbReference type="PANTHER" id="PTHR48159">
    <property type="entry name" value="MULE DOMAIN-CONTAINING PROTEIN"/>
    <property type="match status" value="1"/>
</dbReference>
<dbReference type="Proteomes" id="UP000078512">
    <property type="component" value="Unassembled WGS sequence"/>
</dbReference>
<dbReference type="PANTHER" id="PTHR48159:SF1">
    <property type="entry name" value="MEMBRANE-ASSOCIATED GIANT PROTEIN ANTIGEN, PUTATIVE-RELATED"/>
    <property type="match status" value="1"/>
</dbReference>
<dbReference type="PROSITE" id="PS50966">
    <property type="entry name" value="ZF_SWIM"/>
    <property type="match status" value="1"/>
</dbReference>
<feature type="domain" description="SWIM-type" evidence="2">
    <location>
        <begin position="189"/>
        <end position="227"/>
    </location>
</feature>
<keyword evidence="1" id="KW-0863">Zinc-finger</keyword>